<evidence type="ECO:0000313" key="4">
    <source>
        <dbReference type="Proteomes" id="UP000069272"/>
    </source>
</evidence>
<dbReference type="Pfam" id="PF20700">
    <property type="entry name" value="Mutator"/>
    <property type="match status" value="1"/>
</dbReference>
<dbReference type="InterPro" id="IPR049012">
    <property type="entry name" value="Mutator_transp_dom"/>
</dbReference>
<keyword evidence="4" id="KW-1185">Reference proteome</keyword>
<organism evidence="3 4">
    <name type="scientific">Anopheles albimanus</name>
    <name type="common">New world malaria mosquito</name>
    <dbReference type="NCBI Taxonomy" id="7167"/>
    <lineage>
        <taxon>Eukaryota</taxon>
        <taxon>Metazoa</taxon>
        <taxon>Ecdysozoa</taxon>
        <taxon>Arthropoda</taxon>
        <taxon>Hexapoda</taxon>
        <taxon>Insecta</taxon>
        <taxon>Pterygota</taxon>
        <taxon>Neoptera</taxon>
        <taxon>Endopterygota</taxon>
        <taxon>Diptera</taxon>
        <taxon>Nematocera</taxon>
        <taxon>Culicoidea</taxon>
        <taxon>Culicidae</taxon>
        <taxon>Anophelinae</taxon>
        <taxon>Anopheles</taxon>
    </lineage>
</organism>
<evidence type="ECO:0000259" key="2">
    <source>
        <dbReference type="Pfam" id="PF20700"/>
    </source>
</evidence>
<dbReference type="VEuPathDB" id="VectorBase:AALB20_037750"/>
<dbReference type="AlphaFoldDB" id="A0A182FTA7"/>
<evidence type="ECO:0000256" key="1">
    <source>
        <dbReference type="SAM" id="MobiDB-lite"/>
    </source>
</evidence>
<feature type="compositionally biased region" description="Pro residues" evidence="1">
    <location>
        <begin position="44"/>
        <end position="53"/>
    </location>
</feature>
<proteinExistence type="predicted"/>
<name>A0A182FTA7_ANOAL</name>
<sequence>MRTRSNLCYGEDPQPLLDDKAPNSSWWQSKNHPPRRQTIAFPSQPAPSSPPPPSKRRPSQSAKKRQPLKRQKVIKPAGTATATKEPGGGTTLKEIMGPPAAPLPRDNRKGPPRRRPSVIAQEPTLQPQPAAVRTTTPTNRMPVRRYSLHPSMLTPDRNRCIAAKMHHQKQLDLVRRLQQTAHRCTTFEGNRIVQIDHFLGWATFQQFLHRKGCPDGLYRPSCEYRSGVHSVFELKCNRCGTTVHCASEEYDHPNPLTIRMMKVMLQCSGLGYSEMRGLMEAMEIPFFTEDQYNQLKSEILSYETLDTSFIKEDVESDSLAAKYSSRENLQNILKEASVAIERSLSAVAASTEFANW</sequence>
<reference evidence="3 4" key="1">
    <citation type="journal article" date="2017" name="G3 (Bethesda)">
        <title>The Physical Genome Mapping of Anopheles albimanus Corrected Scaffold Misassemblies and Identified Interarm Rearrangements in Genus Anopheles.</title>
        <authorList>
            <person name="Artemov G.N."/>
            <person name="Peery A.N."/>
            <person name="Jiang X."/>
            <person name="Tu Z."/>
            <person name="Stegniy V.N."/>
            <person name="Sharakhova M.V."/>
            <person name="Sharakhov I.V."/>
        </authorList>
    </citation>
    <scope>NUCLEOTIDE SEQUENCE [LARGE SCALE GENOMIC DNA]</scope>
    <source>
        <strain evidence="3 4">ALBI9_A</strain>
    </source>
</reference>
<dbReference type="VEuPathDB" id="VectorBase:AALB009787"/>
<feature type="compositionally biased region" description="Polar residues" evidence="1">
    <location>
        <begin position="123"/>
        <end position="136"/>
    </location>
</feature>
<accession>A0A182FTA7</accession>
<evidence type="ECO:0000313" key="3">
    <source>
        <dbReference type="EnsemblMetazoa" id="AALB009787-PA"/>
    </source>
</evidence>
<dbReference type="EnsemblMetazoa" id="AALB009787-RA">
    <property type="protein sequence ID" value="AALB009787-PA"/>
    <property type="gene ID" value="AALB009787"/>
</dbReference>
<feature type="region of interest" description="Disordered" evidence="1">
    <location>
        <begin position="1"/>
        <end position="136"/>
    </location>
</feature>
<feature type="domain" description="Mutator-like transposase" evidence="2">
    <location>
        <begin position="189"/>
        <end position="299"/>
    </location>
</feature>
<reference evidence="3" key="2">
    <citation type="submission" date="2022-08" db="UniProtKB">
        <authorList>
            <consortium name="EnsemblMetazoa"/>
        </authorList>
    </citation>
    <scope>IDENTIFICATION</scope>
    <source>
        <strain evidence="3">STECLA/ALBI9_A</strain>
    </source>
</reference>
<feature type="compositionally biased region" description="Basic residues" evidence="1">
    <location>
        <begin position="54"/>
        <end position="73"/>
    </location>
</feature>
<dbReference type="Proteomes" id="UP000069272">
    <property type="component" value="Chromosome 3R"/>
</dbReference>
<protein>
    <recommendedName>
        <fullName evidence="2">Mutator-like transposase domain-containing protein</fullName>
    </recommendedName>
</protein>
<feature type="compositionally biased region" description="Polar residues" evidence="1">
    <location>
        <begin position="22"/>
        <end position="31"/>
    </location>
</feature>